<feature type="transmembrane region" description="Helical" evidence="8">
    <location>
        <begin position="293"/>
        <end position="311"/>
    </location>
</feature>
<feature type="binding site" evidence="7">
    <location>
        <position position="135"/>
    </location>
    <ligand>
        <name>Mg(2+)</name>
        <dbReference type="ChEBI" id="CHEBI:18420"/>
    </ligand>
</feature>
<sequence length="321" mass="35541">MLLLLYVFVLAIGGALFVARSGHLLGLIDRPNQRSSHQRPTPKGGGIGILAGFVLAAWALDFPLAFFLPPTLLSIISLYGDKIDLSFKLRLVLQFALAGWFLWAIFPLGEPQPILTYALCGAVMVFIVGSANFYNFMDGINGLAGLTGLAAFGMLAWFCYLEGRAQPLIWFNLSMAVACLGFLPLNLYQAKVFMGDVASVLLGFVFAGMVVKLAQDLTEFVVLASFLFPFYTDELTSMIRRIRRGENLAKAHRSHLYQVLCNEGKREHHSVSMIFFILQLMIGMVALEIKPFGLVPLLLFLGMSFVLWAYLAGQTKKRLLD</sequence>
<feature type="transmembrane region" description="Helical" evidence="8">
    <location>
        <begin position="270"/>
        <end position="287"/>
    </location>
</feature>
<dbReference type="PANTHER" id="PTHR22926:SF3">
    <property type="entry name" value="UNDECAPRENYL-PHOSPHATE ALPHA-N-ACETYLGLUCOSAMINYL 1-PHOSPHATE TRANSFERASE"/>
    <property type="match status" value="1"/>
</dbReference>
<evidence type="ECO:0000313" key="9">
    <source>
        <dbReference type="EMBL" id="OGG96115.1"/>
    </source>
</evidence>
<dbReference type="GO" id="GO:0071555">
    <property type="term" value="P:cell wall organization"/>
    <property type="evidence" value="ECO:0007669"/>
    <property type="project" value="TreeGrafter"/>
</dbReference>
<keyword evidence="6 8" id="KW-0472">Membrane</keyword>
<protein>
    <submittedName>
        <fullName evidence="9">Uncharacterized protein</fullName>
    </submittedName>
</protein>
<evidence type="ECO:0000256" key="8">
    <source>
        <dbReference type="SAM" id="Phobius"/>
    </source>
</evidence>
<accession>A0A1F6GDE0</accession>
<reference evidence="9 10" key="1">
    <citation type="journal article" date="2016" name="Nat. Commun.">
        <title>Thousands of microbial genomes shed light on interconnected biogeochemical processes in an aquifer system.</title>
        <authorList>
            <person name="Anantharaman K."/>
            <person name="Brown C.T."/>
            <person name="Hug L.A."/>
            <person name="Sharon I."/>
            <person name="Castelle C.J."/>
            <person name="Probst A.J."/>
            <person name="Thomas B.C."/>
            <person name="Singh A."/>
            <person name="Wilkins M.J."/>
            <person name="Karaoz U."/>
            <person name="Brodie E.L."/>
            <person name="Williams K.H."/>
            <person name="Hubbard S.S."/>
            <person name="Banfield J.F."/>
        </authorList>
    </citation>
    <scope>NUCLEOTIDE SEQUENCE [LARGE SCALE GENOMIC DNA]</scope>
</reference>
<dbReference type="EMBL" id="MFNE01000019">
    <property type="protein sequence ID" value="OGG96115.1"/>
    <property type="molecule type" value="Genomic_DNA"/>
</dbReference>
<evidence type="ECO:0000256" key="2">
    <source>
        <dbReference type="ARBA" id="ARBA00022475"/>
    </source>
</evidence>
<dbReference type="Proteomes" id="UP000178449">
    <property type="component" value="Unassembled WGS sequence"/>
</dbReference>
<name>A0A1F6GDE0_9PROT</name>
<keyword evidence="5 8" id="KW-1133">Transmembrane helix</keyword>
<comment type="caution">
    <text evidence="9">The sequence shown here is derived from an EMBL/GenBank/DDBJ whole genome shotgun (WGS) entry which is preliminary data.</text>
</comment>
<feature type="transmembrane region" description="Helical" evidence="8">
    <location>
        <begin position="195"/>
        <end position="214"/>
    </location>
</feature>
<keyword evidence="7" id="KW-0460">Magnesium</keyword>
<feature type="transmembrane region" description="Helical" evidence="8">
    <location>
        <begin position="45"/>
        <end position="68"/>
    </location>
</feature>
<evidence type="ECO:0000256" key="6">
    <source>
        <dbReference type="ARBA" id="ARBA00023136"/>
    </source>
</evidence>
<dbReference type="GO" id="GO:0046872">
    <property type="term" value="F:metal ion binding"/>
    <property type="evidence" value="ECO:0007669"/>
    <property type="project" value="UniProtKB-KW"/>
</dbReference>
<dbReference type="GO" id="GO:0044038">
    <property type="term" value="P:cell wall macromolecule biosynthetic process"/>
    <property type="evidence" value="ECO:0007669"/>
    <property type="project" value="TreeGrafter"/>
</dbReference>
<evidence type="ECO:0000256" key="4">
    <source>
        <dbReference type="ARBA" id="ARBA00022692"/>
    </source>
</evidence>
<feature type="transmembrane region" description="Helical" evidence="8">
    <location>
        <begin position="143"/>
        <end position="163"/>
    </location>
</feature>
<keyword evidence="3" id="KW-0808">Transferase</keyword>
<dbReference type="GO" id="GO:0005886">
    <property type="term" value="C:plasma membrane"/>
    <property type="evidence" value="ECO:0007669"/>
    <property type="project" value="UniProtKB-SubCell"/>
</dbReference>
<dbReference type="Pfam" id="PF00953">
    <property type="entry name" value="Glycos_transf_4"/>
    <property type="match status" value="1"/>
</dbReference>
<dbReference type="AlphaFoldDB" id="A0A1F6GDE0"/>
<feature type="transmembrane region" description="Helical" evidence="8">
    <location>
        <begin position="169"/>
        <end position="188"/>
    </location>
</feature>
<keyword evidence="2" id="KW-1003">Cell membrane</keyword>
<feature type="binding site" evidence="7">
    <location>
        <position position="196"/>
    </location>
    <ligand>
        <name>Mg(2+)</name>
        <dbReference type="ChEBI" id="CHEBI:18420"/>
    </ligand>
</feature>
<evidence type="ECO:0000256" key="7">
    <source>
        <dbReference type="PIRSR" id="PIRSR600715-1"/>
    </source>
</evidence>
<feature type="transmembrane region" description="Helical" evidence="8">
    <location>
        <begin position="114"/>
        <end position="136"/>
    </location>
</feature>
<comment type="subcellular location">
    <subcellularLocation>
        <location evidence="1">Cell membrane</location>
        <topology evidence="1">Multi-pass membrane protein</topology>
    </subcellularLocation>
</comment>
<dbReference type="GO" id="GO:0009103">
    <property type="term" value="P:lipopolysaccharide biosynthetic process"/>
    <property type="evidence" value="ECO:0007669"/>
    <property type="project" value="TreeGrafter"/>
</dbReference>
<dbReference type="GO" id="GO:0016780">
    <property type="term" value="F:phosphotransferase activity, for other substituted phosphate groups"/>
    <property type="evidence" value="ECO:0007669"/>
    <property type="project" value="InterPro"/>
</dbReference>
<dbReference type="CDD" id="cd06854">
    <property type="entry name" value="GT_WbpL_WbcO_like"/>
    <property type="match status" value="1"/>
</dbReference>
<evidence type="ECO:0000256" key="5">
    <source>
        <dbReference type="ARBA" id="ARBA00022989"/>
    </source>
</evidence>
<organism evidence="9 10">
    <name type="scientific">Candidatus Lambdaproteobacteria bacterium RIFOXYD2_FULL_50_16</name>
    <dbReference type="NCBI Taxonomy" id="1817772"/>
    <lineage>
        <taxon>Bacteria</taxon>
        <taxon>Pseudomonadati</taxon>
        <taxon>Pseudomonadota</taxon>
        <taxon>Candidatus Lambdaproteobacteria</taxon>
    </lineage>
</organism>
<comment type="cofactor">
    <cofactor evidence="7">
        <name>Mg(2+)</name>
        <dbReference type="ChEBI" id="CHEBI:18420"/>
    </cofactor>
</comment>
<feature type="transmembrane region" description="Helical" evidence="8">
    <location>
        <begin position="89"/>
        <end position="108"/>
    </location>
</feature>
<evidence type="ECO:0000313" key="10">
    <source>
        <dbReference type="Proteomes" id="UP000178449"/>
    </source>
</evidence>
<dbReference type="InterPro" id="IPR000715">
    <property type="entry name" value="Glycosyl_transferase_4"/>
</dbReference>
<keyword evidence="7" id="KW-0479">Metal-binding</keyword>
<proteinExistence type="predicted"/>
<evidence type="ECO:0000256" key="1">
    <source>
        <dbReference type="ARBA" id="ARBA00004651"/>
    </source>
</evidence>
<gene>
    <name evidence="9" type="ORF">A2527_12085</name>
</gene>
<evidence type="ECO:0000256" key="3">
    <source>
        <dbReference type="ARBA" id="ARBA00022679"/>
    </source>
</evidence>
<keyword evidence="4 8" id="KW-0812">Transmembrane</keyword>
<dbReference type="STRING" id="1817772.A2527_12085"/>
<dbReference type="PANTHER" id="PTHR22926">
    <property type="entry name" value="PHOSPHO-N-ACETYLMURAMOYL-PENTAPEPTIDE-TRANSFERASE"/>
    <property type="match status" value="1"/>
</dbReference>